<organism evidence="1">
    <name type="scientific">marine sediment metagenome</name>
    <dbReference type="NCBI Taxonomy" id="412755"/>
    <lineage>
        <taxon>unclassified sequences</taxon>
        <taxon>metagenomes</taxon>
        <taxon>ecological metagenomes</taxon>
    </lineage>
</organism>
<dbReference type="InterPro" id="IPR023214">
    <property type="entry name" value="HAD_sf"/>
</dbReference>
<protein>
    <submittedName>
        <fullName evidence="1">Uncharacterized protein</fullName>
    </submittedName>
</protein>
<dbReference type="InterPro" id="IPR010708">
    <property type="entry name" value="5'(3')-deoxyribonucleotidase"/>
</dbReference>
<dbReference type="Gene3D" id="3.40.50.1000">
    <property type="entry name" value="HAD superfamily/HAD-like"/>
    <property type="match status" value="1"/>
</dbReference>
<dbReference type="GO" id="GO:0009264">
    <property type="term" value="P:deoxyribonucleotide catabolic process"/>
    <property type="evidence" value="ECO:0007669"/>
    <property type="project" value="InterPro"/>
</dbReference>
<gene>
    <name evidence="1" type="ORF">LCGC14_0598000</name>
</gene>
<dbReference type="GO" id="GO:0008253">
    <property type="term" value="F:5'-nucleotidase activity"/>
    <property type="evidence" value="ECO:0007669"/>
    <property type="project" value="InterPro"/>
</dbReference>
<comment type="caution">
    <text evidence="1">The sequence shown here is derived from an EMBL/GenBank/DDBJ whole genome shotgun (WGS) entry which is preliminary data.</text>
</comment>
<dbReference type="SUPFAM" id="SSF56784">
    <property type="entry name" value="HAD-like"/>
    <property type="match status" value="1"/>
</dbReference>
<dbReference type="Pfam" id="PF06941">
    <property type="entry name" value="NT5C"/>
    <property type="match status" value="1"/>
</dbReference>
<accession>A0A0F9TXK7</accession>
<name>A0A0F9TXK7_9ZZZZ</name>
<reference evidence="1" key="1">
    <citation type="journal article" date="2015" name="Nature">
        <title>Complex archaea that bridge the gap between prokaryotes and eukaryotes.</title>
        <authorList>
            <person name="Spang A."/>
            <person name="Saw J.H."/>
            <person name="Jorgensen S.L."/>
            <person name="Zaremba-Niedzwiedzka K."/>
            <person name="Martijn J."/>
            <person name="Lind A.E."/>
            <person name="van Eijk R."/>
            <person name="Schleper C."/>
            <person name="Guy L."/>
            <person name="Ettema T.J."/>
        </authorList>
    </citation>
    <scope>NUCLEOTIDE SEQUENCE</scope>
</reference>
<sequence>MIETVFLDMDGVITNFNKAVCEKFNLPYPPQTYHFFPEIRSQVNDFCDGSFWQKLEWMDDGRDILRAIIDVFGPEKIYLLTKMMPNAKTASGKMIWVQNNLPFYSDQVILMTLGVPKSLLARPDTLLIEDCDKYVEEFYKAGGYGILVNRPWNKGYERADHTVEDLEIDLLSIVHDVGVDK</sequence>
<dbReference type="InterPro" id="IPR036412">
    <property type="entry name" value="HAD-like_sf"/>
</dbReference>
<proteinExistence type="predicted"/>
<evidence type="ECO:0000313" key="1">
    <source>
        <dbReference type="EMBL" id="KKN53841.1"/>
    </source>
</evidence>
<dbReference type="EMBL" id="LAZR01000954">
    <property type="protein sequence ID" value="KKN53841.1"/>
    <property type="molecule type" value="Genomic_DNA"/>
</dbReference>
<dbReference type="AlphaFoldDB" id="A0A0F9TXK7"/>